<feature type="transmembrane region" description="Helical" evidence="5">
    <location>
        <begin position="205"/>
        <end position="231"/>
    </location>
</feature>
<feature type="domain" description="ABC-2 type transporter transmembrane" evidence="6">
    <location>
        <begin position="39"/>
        <end position="229"/>
    </location>
</feature>
<protein>
    <recommendedName>
        <fullName evidence="6">ABC-2 type transporter transmembrane domain-containing protein</fullName>
    </recommendedName>
</protein>
<keyword evidence="8" id="KW-1185">Reference proteome</keyword>
<gene>
    <name evidence="7" type="ORF">Pth03_18990</name>
</gene>
<dbReference type="AlphaFoldDB" id="A0A8J3XUX5"/>
<dbReference type="PANTHER" id="PTHR43229">
    <property type="entry name" value="NODULATION PROTEIN J"/>
    <property type="match status" value="1"/>
</dbReference>
<comment type="caution">
    <text evidence="7">The sequence shown here is derived from an EMBL/GenBank/DDBJ whole genome shotgun (WGS) entry which is preliminary data.</text>
</comment>
<feature type="transmembrane region" description="Helical" evidence="5">
    <location>
        <begin position="92"/>
        <end position="116"/>
    </location>
</feature>
<dbReference type="GO" id="GO:0016020">
    <property type="term" value="C:membrane"/>
    <property type="evidence" value="ECO:0007669"/>
    <property type="project" value="UniProtKB-SubCell"/>
</dbReference>
<evidence type="ECO:0000313" key="7">
    <source>
        <dbReference type="EMBL" id="GII53510.1"/>
    </source>
</evidence>
<name>A0A8J3XUX5_9ACTN</name>
<dbReference type="PANTHER" id="PTHR43229:SF2">
    <property type="entry name" value="NODULATION PROTEIN J"/>
    <property type="match status" value="1"/>
</dbReference>
<dbReference type="EMBL" id="BOOR01000010">
    <property type="protein sequence ID" value="GII53510.1"/>
    <property type="molecule type" value="Genomic_DNA"/>
</dbReference>
<reference evidence="7" key="1">
    <citation type="submission" date="2021-01" db="EMBL/GenBank/DDBJ databases">
        <title>Whole genome shotgun sequence of Planotetraspora thailandica NBRC 104271.</title>
        <authorList>
            <person name="Komaki H."/>
            <person name="Tamura T."/>
        </authorList>
    </citation>
    <scope>NUCLEOTIDE SEQUENCE</scope>
    <source>
        <strain evidence="7">NBRC 104271</strain>
    </source>
</reference>
<evidence type="ECO:0000256" key="3">
    <source>
        <dbReference type="ARBA" id="ARBA00022989"/>
    </source>
</evidence>
<evidence type="ECO:0000256" key="2">
    <source>
        <dbReference type="ARBA" id="ARBA00022692"/>
    </source>
</evidence>
<sequence length="239" mass="24871">MFFFMRFEAVRALRNVKYLVFLIAVPVGFYLLWGRQSGEQDGIQISALGLVAMAVYAATGGALMAAGGGVADDRAQGWLRQLKVTPLRDAQWLGGRIVLGIMMIIPGVAGVSLAALLAGHVHLPPARWAALIGLLLVGSVPFSLLGLFLGLTLRGKTAQLGLVVVFFALAALGGVIGSGSLPGIWEKARHLTPSYSLLQEGNAVIAGHAPAAADAGVLGVWALVAAGAVLLRWRQNSGT</sequence>
<feature type="transmembrane region" description="Helical" evidence="5">
    <location>
        <begin position="12"/>
        <end position="33"/>
    </location>
</feature>
<evidence type="ECO:0000259" key="6">
    <source>
        <dbReference type="Pfam" id="PF12698"/>
    </source>
</evidence>
<feature type="transmembrane region" description="Helical" evidence="5">
    <location>
        <begin position="45"/>
        <end position="71"/>
    </location>
</feature>
<dbReference type="Pfam" id="PF12698">
    <property type="entry name" value="ABC2_membrane_3"/>
    <property type="match status" value="1"/>
</dbReference>
<feature type="transmembrane region" description="Helical" evidence="5">
    <location>
        <begin position="160"/>
        <end position="185"/>
    </location>
</feature>
<evidence type="ECO:0000256" key="1">
    <source>
        <dbReference type="ARBA" id="ARBA00004141"/>
    </source>
</evidence>
<evidence type="ECO:0000313" key="8">
    <source>
        <dbReference type="Proteomes" id="UP000605992"/>
    </source>
</evidence>
<dbReference type="Proteomes" id="UP000605992">
    <property type="component" value="Unassembled WGS sequence"/>
</dbReference>
<comment type="subcellular location">
    <subcellularLocation>
        <location evidence="1">Membrane</location>
        <topology evidence="1">Multi-pass membrane protein</topology>
    </subcellularLocation>
</comment>
<evidence type="ECO:0000256" key="5">
    <source>
        <dbReference type="SAM" id="Phobius"/>
    </source>
</evidence>
<dbReference type="InterPro" id="IPR013525">
    <property type="entry name" value="ABC2_TM"/>
</dbReference>
<proteinExistence type="predicted"/>
<dbReference type="GO" id="GO:0140359">
    <property type="term" value="F:ABC-type transporter activity"/>
    <property type="evidence" value="ECO:0007669"/>
    <property type="project" value="InterPro"/>
</dbReference>
<evidence type="ECO:0000256" key="4">
    <source>
        <dbReference type="ARBA" id="ARBA00023136"/>
    </source>
</evidence>
<keyword evidence="2 5" id="KW-0812">Transmembrane</keyword>
<feature type="transmembrane region" description="Helical" evidence="5">
    <location>
        <begin position="128"/>
        <end position="153"/>
    </location>
</feature>
<accession>A0A8J3XUX5</accession>
<organism evidence="7 8">
    <name type="scientific">Planotetraspora thailandica</name>
    <dbReference type="NCBI Taxonomy" id="487172"/>
    <lineage>
        <taxon>Bacteria</taxon>
        <taxon>Bacillati</taxon>
        <taxon>Actinomycetota</taxon>
        <taxon>Actinomycetes</taxon>
        <taxon>Streptosporangiales</taxon>
        <taxon>Streptosporangiaceae</taxon>
        <taxon>Planotetraspora</taxon>
    </lineage>
</organism>
<dbReference type="InterPro" id="IPR051784">
    <property type="entry name" value="Nod_factor_ABC_transporter"/>
</dbReference>
<keyword evidence="4 5" id="KW-0472">Membrane</keyword>
<keyword evidence="3 5" id="KW-1133">Transmembrane helix</keyword>